<keyword evidence="11 15" id="KW-0472">Membrane</keyword>
<evidence type="ECO:0000256" key="10">
    <source>
        <dbReference type="ARBA" id="ARBA00023134"/>
    </source>
</evidence>
<dbReference type="InterPro" id="IPR011640">
    <property type="entry name" value="Fe2_transport_prot_B_C"/>
</dbReference>
<evidence type="ECO:0000256" key="11">
    <source>
        <dbReference type="ARBA" id="ARBA00023136"/>
    </source>
</evidence>
<accession>Q8TVZ0</accession>
<dbReference type="PROSITE" id="PS51711">
    <property type="entry name" value="G_FEOB"/>
    <property type="match status" value="1"/>
</dbReference>
<dbReference type="PANTHER" id="PTHR43185:SF1">
    <property type="entry name" value="FE(2+) TRANSPORTER FEOB"/>
    <property type="match status" value="1"/>
</dbReference>
<evidence type="ECO:0000256" key="15">
    <source>
        <dbReference type="SAM" id="Phobius"/>
    </source>
</evidence>
<sequence length="650" mass="70453">MRTVALAGPPNVGKTTIMSRVCRANLEVGNWPGVTVERKTCTYEFRGDRYRLIDLPGTYSLTAFSEDQRVARDYLLGRTDGKPDAVVVVGDALNVAGAVRVFLEIAELGYHHVILAVNMLDEAERAGIGIDLKRLERELGVPVVGISAKRGYGIEHLKRAIADVVQGRVEPNPRSPRYPREVERAVKELAPEVGERLPEYPPRWAVLKLLEGDPELLRELEKRDPELLKRVKEVKKRIAERTSHDPAVLISQARDELATRIARNCVTGRPSLSRQDRIDRVLTHPVWGTLIALGVLGTVFASAFLLGDPLSELVEGAFEHLAGFARSLPAPWSDLLAEGVIPGVGTVLAMYPYVFVMLLLLTVLEDAGYTARLAALASGLLARFGLHGKTVFPAVLSLSCNVPAITASRIIEDERARLLTAIVVPLIPCGARLEVITFLTAKLPDPWRVPAAVSIYVVALSLFVATSYILHRLLFGKPEPHRGHVIELPRLRKPHLRTVLTVTWLRSNEFLQKAGTIILAASVLLWVATRYPEPLGTGGSAIELVGKALEPVTVALLGLDWKGAVALLNGIVAKEIVISTLAMLHAHLTPENAYVLTLVSALYIPCAATIGAVYSETGSMRYAALSVAANLSLATLVGAAVHHALVALGG</sequence>
<keyword evidence="9" id="KW-0406">Ion transport</keyword>
<feature type="binding site" evidence="14">
    <location>
        <begin position="33"/>
        <end position="37"/>
    </location>
    <ligand>
        <name>GTP</name>
        <dbReference type="ChEBI" id="CHEBI:37565"/>
        <label>1</label>
    </ligand>
</feature>
<dbReference type="InterPro" id="IPR003373">
    <property type="entry name" value="Fe2_transport_prot-B"/>
</dbReference>
<evidence type="ECO:0000313" key="18">
    <source>
        <dbReference type="Proteomes" id="UP000001826"/>
    </source>
</evidence>
<dbReference type="RefSeq" id="WP_011019616.1">
    <property type="nucleotide sequence ID" value="NC_003551.1"/>
</dbReference>
<dbReference type="HOGENOM" id="CLU_013350_3_0_2"/>
<dbReference type="CDD" id="cd01879">
    <property type="entry name" value="FeoB"/>
    <property type="match status" value="1"/>
</dbReference>
<dbReference type="InterPro" id="IPR050860">
    <property type="entry name" value="FeoB_GTPase"/>
</dbReference>
<evidence type="ECO:0000256" key="14">
    <source>
        <dbReference type="PIRSR" id="PIRSR603373-1"/>
    </source>
</evidence>
<evidence type="ECO:0000256" key="7">
    <source>
        <dbReference type="ARBA" id="ARBA00022989"/>
    </source>
</evidence>
<evidence type="ECO:0000256" key="2">
    <source>
        <dbReference type="ARBA" id="ARBA00022448"/>
    </source>
</evidence>
<organism evidence="17 18">
    <name type="scientific">Methanopyrus kandleri (strain AV19 / DSM 6324 / JCM 9639 / NBRC 100938)</name>
    <dbReference type="NCBI Taxonomy" id="190192"/>
    <lineage>
        <taxon>Archaea</taxon>
        <taxon>Methanobacteriati</taxon>
        <taxon>Methanobacteriota</taxon>
        <taxon>Methanomada group</taxon>
        <taxon>Methanopyri</taxon>
        <taxon>Methanopyrales</taxon>
        <taxon>Methanopyraceae</taxon>
        <taxon>Methanopyrus</taxon>
    </lineage>
</organism>
<evidence type="ECO:0000256" key="4">
    <source>
        <dbReference type="ARBA" id="ARBA00022496"/>
    </source>
</evidence>
<comment type="subcellular location">
    <subcellularLocation>
        <location evidence="1">Cell membrane</location>
        <topology evidence="1">Multi-pass membrane protein</topology>
    </subcellularLocation>
</comment>
<evidence type="ECO:0000256" key="9">
    <source>
        <dbReference type="ARBA" id="ARBA00023065"/>
    </source>
</evidence>
<feature type="transmembrane region" description="Helical" evidence="15">
    <location>
        <begin position="593"/>
        <end position="615"/>
    </location>
</feature>
<evidence type="ECO:0000256" key="5">
    <source>
        <dbReference type="ARBA" id="ARBA00022692"/>
    </source>
</evidence>
<feature type="transmembrane region" description="Helical" evidence="15">
    <location>
        <begin position="340"/>
        <end position="362"/>
    </location>
</feature>
<feature type="binding site" evidence="14">
    <location>
        <begin position="8"/>
        <end position="15"/>
    </location>
    <ligand>
        <name>GTP</name>
        <dbReference type="ChEBI" id="CHEBI:37565"/>
        <label>1</label>
    </ligand>
</feature>
<evidence type="ECO:0000313" key="17">
    <source>
        <dbReference type="EMBL" id="AAM02461.1"/>
    </source>
</evidence>
<feature type="transmembrane region" description="Helical" evidence="15">
    <location>
        <begin position="286"/>
        <end position="306"/>
    </location>
</feature>
<dbReference type="Pfam" id="PF17910">
    <property type="entry name" value="FeoB_Cyto"/>
    <property type="match status" value="1"/>
</dbReference>
<dbReference type="NCBIfam" id="TIGR00437">
    <property type="entry name" value="feoB"/>
    <property type="match status" value="1"/>
</dbReference>
<protein>
    <recommendedName>
        <fullName evidence="12 13">Ferrous iron transport protein B</fullName>
    </recommendedName>
</protein>
<keyword evidence="7 15" id="KW-1133">Transmembrane helix</keyword>
<evidence type="ECO:0000259" key="16">
    <source>
        <dbReference type="PROSITE" id="PS51711"/>
    </source>
</evidence>
<keyword evidence="2" id="KW-0813">Transport</keyword>
<feature type="transmembrane region" description="Helical" evidence="15">
    <location>
        <begin position="622"/>
        <end position="645"/>
    </location>
</feature>
<evidence type="ECO:0000256" key="12">
    <source>
        <dbReference type="ARBA" id="ARBA00031200"/>
    </source>
</evidence>
<feature type="domain" description="FeoB-type G" evidence="16">
    <location>
        <begin position="1"/>
        <end position="167"/>
    </location>
</feature>
<evidence type="ECO:0000256" key="13">
    <source>
        <dbReference type="NCBIfam" id="TIGR00437"/>
    </source>
</evidence>
<dbReference type="GO" id="GO:0005886">
    <property type="term" value="C:plasma membrane"/>
    <property type="evidence" value="ECO:0007669"/>
    <property type="project" value="UniProtKB-SubCell"/>
</dbReference>
<dbReference type="Gene3D" id="3.40.50.300">
    <property type="entry name" value="P-loop containing nucleotide triphosphate hydrolases"/>
    <property type="match status" value="1"/>
</dbReference>
<dbReference type="OrthoDB" id="85305at2157"/>
<dbReference type="InParanoid" id="Q8TVZ0"/>
<dbReference type="KEGG" id="mka:MK1248"/>
<dbReference type="STRING" id="190192.MK1248"/>
<dbReference type="PaxDb" id="190192-MK1248"/>
<keyword evidence="5 15" id="KW-0812">Transmembrane</keyword>
<evidence type="ECO:0000256" key="6">
    <source>
        <dbReference type="ARBA" id="ARBA00022741"/>
    </source>
</evidence>
<keyword evidence="8" id="KW-0408">Iron</keyword>
<dbReference type="Proteomes" id="UP000001826">
    <property type="component" value="Chromosome"/>
</dbReference>
<dbReference type="PATRIC" id="fig|190192.8.peg.1352"/>
<keyword evidence="4" id="KW-0410">Iron transport</keyword>
<evidence type="ECO:0000256" key="3">
    <source>
        <dbReference type="ARBA" id="ARBA00022475"/>
    </source>
</evidence>
<dbReference type="InterPro" id="IPR011642">
    <property type="entry name" value="Gate_dom"/>
</dbReference>
<feature type="transmembrane region" description="Helical" evidence="15">
    <location>
        <begin position="510"/>
        <end position="528"/>
    </location>
</feature>
<dbReference type="PANTHER" id="PTHR43185">
    <property type="entry name" value="FERROUS IRON TRANSPORT PROTEIN B"/>
    <property type="match status" value="1"/>
</dbReference>
<gene>
    <name evidence="17" type="primary">feoB</name>
    <name evidence="17" type="ordered locus">MK1248</name>
</gene>
<dbReference type="Gene3D" id="1.10.287.1770">
    <property type="match status" value="1"/>
</dbReference>
<feature type="transmembrane region" description="Helical" evidence="15">
    <location>
        <begin position="451"/>
        <end position="470"/>
    </location>
</feature>
<dbReference type="AlphaFoldDB" id="Q8TVZ0"/>
<evidence type="ECO:0000256" key="1">
    <source>
        <dbReference type="ARBA" id="ARBA00004651"/>
    </source>
</evidence>
<dbReference type="InterPro" id="IPR027417">
    <property type="entry name" value="P-loop_NTPase"/>
</dbReference>
<dbReference type="SUPFAM" id="SSF52540">
    <property type="entry name" value="P-loop containing nucleoside triphosphate hydrolases"/>
    <property type="match status" value="1"/>
</dbReference>
<keyword evidence="10 14" id="KW-0342">GTP-binding</keyword>
<keyword evidence="18" id="KW-1185">Reference proteome</keyword>
<dbReference type="Pfam" id="PF07664">
    <property type="entry name" value="FeoB_C"/>
    <property type="match status" value="1"/>
</dbReference>
<name>Q8TVZ0_METKA</name>
<dbReference type="Pfam" id="PF02421">
    <property type="entry name" value="FeoB_N"/>
    <property type="match status" value="1"/>
</dbReference>
<dbReference type="InterPro" id="IPR030389">
    <property type="entry name" value="G_FEOB_dom"/>
</dbReference>
<reference evidence="17 18" key="1">
    <citation type="journal article" date="2002" name="Proc. Natl. Acad. Sci. U.S.A.">
        <title>The complete genome of hyperthermophile Methanopyrus kandleri AV19 and monophyly of archaeal methanogens.</title>
        <authorList>
            <person name="Slesarev A.I."/>
            <person name="Mezhevaya K.V."/>
            <person name="Makarova K.S."/>
            <person name="Polushin N.N."/>
            <person name="Shcherbinina O.V."/>
            <person name="Shakhova V.V."/>
            <person name="Belova G.I."/>
            <person name="Aravind L."/>
            <person name="Natale D.A."/>
            <person name="Rogozin I.B."/>
            <person name="Tatusov R.L."/>
            <person name="Wolf Y.I."/>
            <person name="Stetter K.O."/>
            <person name="Malykh A.G."/>
            <person name="Koonin E.V."/>
            <person name="Kozyavkin S.A."/>
        </authorList>
    </citation>
    <scope>NUCLEOTIDE SEQUENCE [LARGE SCALE GENOMIC DNA]</scope>
    <source>
        <strain evidence="18">AV19 / DSM 6324 / JCM 9639 / NBRC 100938</strain>
    </source>
</reference>
<keyword evidence="3" id="KW-1003">Cell membrane</keyword>
<dbReference type="GO" id="GO:0005525">
    <property type="term" value="F:GTP binding"/>
    <property type="evidence" value="ECO:0007669"/>
    <property type="project" value="UniProtKB-KW"/>
</dbReference>
<proteinExistence type="predicted"/>
<dbReference type="GO" id="GO:0015093">
    <property type="term" value="F:ferrous iron transmembrane transporter activity"/>
    <property type="evidence" value="ECO:0007669"/>
    <property type="project" value="UniProtKB-UniRule"/>
</dbReference>
<dbReference type="GeneID" id="1477843"/>
<keyword evidence="6 14" id="KW-0547">Nucleotide-binding</keyword>
<feature type="binding site" evidence="14">
    <location>
        <begin position="54"/>
        <end position="57"/>
    </location>
    <ligand>
        <name>GTP</name>
        <dbReference type="ChEBI" id="CHEBI:37565"/>
        <label>1</label>
    </ligand>
</feature>
<dbReference type="Pfam" id="PF07670">
    <property type="entry name" value="Gate"/>
    <property type="match status" value="2"/>
</dbReference>
<feature type="transmembrane region" description="Helical" evidence="15">
    <location>
        <begin position="418"/>
        <end position="439"/>
    </location>
</feature>
<dbReference type="EnsemblBacteria" id="AAM02461">
    <property type="protein sequence ID" value="AAM02461"/>
    <property type="gene ID" value="MK1248"/>
</dbReference>
<dbReference type="InterPro" id="IPR041069">
    <property type="entry name" value="FeoB_Cyto"/>
</dbReference>
<dbReference type="EMBL" id="AE009439">
    <property type="protein sequence ID" value="AAM02461.1"/>
    <property type="molecule type" value="Genomic_DNA"/>
</dbReference>
<feature type="binding site" evidence="14">
    <location>
        <begin position="118"/>
        <end position="121"/>
    </location>
    <ligand>
        <name>GTP</name>
        <dbReference type="ChEBI" id="CHEBI:37565"/>
        <label>1</label>
    </ligand>
</feature>
<evidence type="ECO:0000256" key="8">
    <source>
        <dbReference type="ARBA" id="ARBA00023004"/>
    </source>
</evidence>